<evidence type="ECO:0000313" key="3">
    <source>
        <dbReference type="Proteomes" id="UP001153678"/>
    </source>
</evidence>
<dbReference type="Proteomes" id="UP001153678">
    <property type="component" value="Unassembled WGS sequence"/>
</dbReference>
<feature type="coiled-coil region" evidence="1">
    <location>
        <begin position="9"/>
        <end position="64"/>
    </location>
</feature>
<sequence>MTDRLVICIDKLNNKLKDLLEENKRLKQQHENLQEENRETLHINSEQKEMLQERDKQFEKLNENSIFKEYNKSFIIESSEQKYNTNKEAFKIPLSDIENSSENSWNLYNKDNIRIMVGLEFGTKYSSFSYCHVKSKTLAKTSSRKSGIGEFKPFLPVDYKKAITDYLGEIGKNHIIFFENVLLIISCPAKYSDKTKVIMRECAFNAGLINDNNSITLQFISGAEASALFCINREHDL</sequence>
<proteinExistence type="predicted"/>
<evidence type="ECO:0000256" key="1">
    <source>
        <dbReference type="SAM" id="Coils"/>
    </source>
</evidence>
<dbReference type="OrthoDB" id="2963168at2759"/>
<evidence type="ECO:0000313" key="2">
    <source>
        <dbReference type="EMBL" id="CAI2169593.1"/>
    </source>
</evidence>
<accession>A0A9W4SHT2</accession>
<keyword evidence="1" id="KW-0175">Coiled coil</keyword>
<gene>
    <name evidence="2" type="ORF">FWILDA_LOCUS4156</name>
</gene>
<reference evidence="2" key="1">
    <citation type="submission" date="2022-08" db="EMBL/GenBank/DDBJ databases">
        <authorList>
            <person name="Kallberg Y."/>
            <person name="Tangrot J."/>
            <person name="Rosling A."/>
        </authorList>
    </citation>
    <scope>NUCLEOTIDE SEQUENCE</scope>
    <source>
        <strain evidence="2">Wild A</strain>
    </source>
</reference>
<dbReference type="AlphaFoldDB" id="A0A9W4SHT2"/>
<comment type="caution">
    <text evidence="2">The sequence shown here is derived from an EMBL/GenBank/DDBJ whole genome shotgun (WGS) entry which is preliminary data.</text>
</comment>
<protein>
    <submittedName>
        <fullName evidence="2">10638_t:CDS:1</fullName>
    </submittedName>
</protein>
<dbReference type="EMBL" id="CAMKVN010000600">
    <property type="protein sequence ID" value="CAI2169593.1"/>
    <property type="molecule type" value="Genomic_DNA"/>
</dbReference>
<keyword evidence="3" id="KW-1185">Reference proteome</keyword>
<organism evidence="2 3">
    <name type="scientific">Funneliformis geosporum</name>
    <dbReference type="NCBI Taxonomy" id="1117311"/>
    <lineage>
        <taxon>Eukaryota</taxon>
        <taxon>Fungi</taxon>
        <taxon>Fungi incertae sedis</taxon>
        <taxon>Mucoromycota</taxon>
        <taxon>Glomeromycotina</taxon>
        <taxon>Glomeromycetes</taxon>
        <taxon>Glomerales</taxon>
        <taxon>Glomeraceae</taxon>
        <taxon>Funneliformis</taxon>
    </lineage>
</organism>
<name>A0A9W4SHT2_9GLOM</name>